<gene>
    <name evidence="2" type="primary">8233252</name>
    <name evidence="1" type="ORF">Phum_PHUM517920</name>
</gene>
<keyword evidence="3" id="KW-1185">Reference proteome</keyword>
<dbReference type="OrthoDB" id="6499973at2759"/>
<dbReference type="EMBL" id="AAZO01006292">
    <property type="status" value="NOT_ANNOTATED_CDS"/>
    <property type="molecule type" value="Genomic_DNA"/>
</dbReference>
<evidence type="ECO:0000313" key="1">
    <source>
        <dbReference type="EMBL" id="EEB18529.1"/>
    </source>
</evidence>
<reference evidence="1" key="1">
    <citation type="submission" date="2007-04" db="EMBL/GenBank/DDBJ databases">
        <title>Annotation of Pediculus humanus corporis strain USDA.</title>
        <authorList>
            <person name="Kirkness E."/>
            <person name="Hannick L."/>
            <person name="Hass B."/>
            <person name="Bruggner R."/>
            <person name="Lawson D."/>
            <person name="Bidwell S."/>
            <person name="Joardar V."/>
            <person name="Caler E."/>
            <person name="Walenz B."/>
            <person name="Inman J."/>
            <person name="Schobel S."/>
            <person name="Galinsky K."/>
            <person name="Amedeo P."/>
            <person name="Strausberg R."/>
        </authorList>
    </citation>
    <scope>NUCLEOTIDE SEQUENCE</scope>
    <source>
        <strain evidence="1">USDA</strain>
    </source>
</reference>
<evidence type="ECO:0008006" key="4">
    <source>
        <dbReference type="Google" id="ProtNLM"/>
    </source>
</evidence>
<reference evidence="1" key="2">
    <citation type="submission" date="2007-04" db="EMBL/GenBank/DDBJ databases">
        <title>The genome of the human body louse.</title>
        <authorList>
            <consortium name="The Human Body Louse Genome Consortium"/>
            <person name="Kirkness E."/>
            <person name="Walenz B."/>
            <person name="Hass B."/>
            <person name="Bruggner R."/>
            <person name="Strausberg R."/>
        </authorList>
    </citation>
    <scope>NUCLEOTIDE SEQUENCE</scope>
    <source>
        <strain evidence="1">USDA</strain>
    </source>
</reference>
<dbReference type="InParanoid" id="E0VYS3"/>
<dbReference type="RefSeq" id="XP_002431267.1">
    <property type="nucleotide sequence ID" value="XM_002431222.1"/>
</dbReference>
<dbReference type="eggNOG" id="ENOG502TBQ0">
    <property type="taxonomic scope" value="Eukaryota"/>
</dbReference>
<evidence type="ECO:0000313" key="3">
    <source>
        <dbReference type="Proteomes" id="UP000009046"/>
    </source>
</evidence>
<name>E0VYS3_PEDHC</name>
<accession>E0VYS3</accession>
<dbReference type="GeneID" id="8233252"/>
<organism>
    <name type="scientific">Pediculus humanus subsp. corporis</name>
    <name type="common">Body louse</name>
    <dbReference type="NCBI Taxonomy" id="121224"/>
    <lineage>
        <taxon>Eukaryota</taxon>
        <taxon>Metazoa</taxon>
        <taxon>Ecdysozoa</taxon>
        <taxon>Arthropoda</taxon>
        <taxon>Hexapoda</taxon>
        <taxon>Insecta</taxon>
        <taxon>Pterygota</taxon>
        <taxon>Neoptera</taxon>
        <taxon>Paraneoptera</taxon>
        <taxon>Psocodea</taxon>
        <taxon>Troctomorpha</taxon>
        <taxon>Phthiraptera</taxon>
        <taxon>Anoplura</taxon>
        <taxon>Pediculidae</taxon>
        <taxon>Pediculus</taxon>
    </lineage>
</organism>
<evidence type="ECO:0000313" key="2">
    <source>
        <dbReference type="EnsemblMetazoa" id="PHUM517920-PA"/>
    </source>
</evidence>
<dbReference type="Proteomes" id="UP000009046">
    <property type="component" value="Unassembled WGS sequence"/>
</dbReference>
<dbReference type="VEuPathDB" id="VectorBase:PHUM517920"/>
<reference evidence="2" key="3">
    <citation type="submission" date="2020-05" db="UniProtKB">
        <authorList>
            <consortium name="EnsemblMetazoa"/>
        </authorList>
    </citation>
    <scope>IDENTIFICATION</scope>
    <source>
        <strain evidence="2">USDA</strain>
    </source>
</reference>
<sequence length="165" mass="19199">MSATDVTNDDVILPEETRKNKYGDRCNCDKCQKHSKFPQVFGKRVRQLVKEDTIASDLDSRTTLKSRARSWPLLLHPQNDDNDKKKLNEYSSPVSHIRRLLWRHYYPEGGWGYVIVICSVFVHVINHGFQLSFGILHGPIYEKFNAGFEYTGKILTKVWQSKCPR</sequence>
<proteinExistence type="predicted"/>
<dbReference type="CTD" id="8233252"/>
<protein>
    <recommendedName>
        <fullName evidence="4">Monocarboxylate transporter</fullName>
    </recommendedName>
</protein>
<dbReference type="HOGENOM" id="CLU_1612800_0_0_1"/>
<dbReference type="EnsemblMetazoa" id="PHUM517920-RA">
    <property type="protein sequence ID" value="PHUM517920-PA"/>
    <property type="gene ID" value="PHUM517920"/>
</dbReference>
<dbReference type="EMBL" id="DS235846">
    <property type="protein sequence ID" value="EEB18529.1"/>
    <property type="molecule type" value="Genomic_DNA"/>
</dbReference>
<dbReference type="KEGG" id="phu:Phum_PHUM517920"/>
<dbReference type="AlphaFoldDB" id="E0VYS3"/>